<dbReference type="PANTHER" id="PTHR36943">
    <property type="entry name" value="CCHC-TYPE DOMAIN-CONTAINING PROTEIN"/>
    <property type="match status" value="1"/>
</dbReference>
<evidence type="ECO:0000256" key="1">
    <source>
        <dbReference type="SAM" id="MobiDB-lite"/>
    </source>
</evidence>
<protein>
    <recommendedName>
        <fullName evidence="4">Peptidase A2 domain-containing protein</fullName>
    </recommendedName>
</protein>
<feature type="compositionally biased region" description="Basic and acidic residues" evidence="1">
    <location>
        <begin position="79"/>
        <end position="90"/>
    </location>
</feature>
<dbReference type="EMBL" id="JAOYFB010000037">
    <property type="protein sequence ID" value="KAK4023705.1"/>
    <property type="molecule type" value="Genomic_DNA"/>
</dbReference>
<keyword evidence="3" id="KW-1185">Reference proteome</keyword>
<reference evidence="2 3" key="1">
    <citation type="journal article" date="2023" name="Nucleic Acids Res.">
        <title>The hologenome of Daphnia magna reveals possible DNA methylation and microbiome-mediated evolution of the host genome.</title>
        <authorList>
            <person name="Chaturvedi A."/>
            <person name="Li X."/>
            <person name="Dhandapani V."/>
            <person name="Marshall H."/>
            <person name="Kissane S."/>
            <person name="Cuenca-Cambronero M."/>
            <person name="Asole G."/>
            <person name="Calvet F."/>
            <person name="Ruiz-Romero M."/>
            <person name="Marangio P."/>
            <person name="Guigo R."/>
            <person name="Rago D."/>
            <person name="Mirbahai L."/>
            <person name="Eastwood N."/>
            <person name="Colbourne J.K."/>
            <person name="Zhou J."/>
            <person name="Mallon E."/>
            <person name="Orsini L."/>
        </authorList>
    </citation>
    <scope>NUCLEOTIDE SEQUENCE [LARGE SCALE GENOMIC DNA]</scope>
    <source>
        <strain evidence="2">LRV0_1</strain>
    </source>
</reference>
<dbReference type="Pfam" id="PF13650">
    <property type="entry name" value="Asp_protease_2"/>
    <property type="match status" value="1"/>
</dbReference>
<proteinExistence type="predicted"/>
<dbReference type="Gene3D" id="2.40.70.10">
    <property type="entry name" value="Acid Proteases"/>
    <property type="match status" value="3"/>
</dbReference>
<feature type="region of interest" description="Disordered" evidence="1">
    <location>
        <begin position="121"/>
        <end position="171"/>
    </location>
</feature>
<feature type="compositionally biased region" description="Acidic residues" evidence="1">
    <location>
        <begin position="124"/>
        <end position="133"/>
    </location>
</feature>
<dbReference type="InterPro" id="IPR021109">
    <property type="entry name" value="Peptidase_aspartic_dom_sf"/>
</dbReference>
<accession>A0ABR0AF02</accession>
<dbReference type="PANTHER" id="PTHR36943:SF1">
    <property type="entry name" value="CCHC-TYPE DOMAIN-CONTAINING PROTEIN"/>
    <property type="match status" value="1"/>
</dbReference>
<name>A0ABR0AF02_9CRUS</name>
<organism evidence="2 3">
    <name type="scientific">Daphnia magna</name>
    <dbReference type="NCBI Taxonomy" id="35525"/>
    <lineage>
        <taxon>Eukaryota</taxon>
        <taxon>Metazoa</taxon>
        <taxon>Ecdysozoa</taxon>
        <taxon>Arthropoda</taxon>
        <taxon>Crustacea</taxon>
        <taxon>Branchiopoda</taxon>
        <taxon>Diplostraca</taxon>
        <taxon>Cladocera</taxon>
        <taxon>Anomopoda</taxon>
        <taxon>Daphniidae</taxon>
        <taxon>Daphnia</taxon>
    </lineage>
</organism>
<evidence type="ECO:0008006" key="4">
    <source>
        <dbReference type="Google" id="ProtNLM"/>
    </source>
</evidence>
<evidence type="ECO:0000313" key="3">
    <source>
        <dbReference type="Proteomes" id="UP001234178"/>
    </source>
</evidence>
<dbReference type="SUPFAM" id="SSF50630">
    <property type="entry name" value="Acid proteases"/>
    <property type="match status" value="3"/>
</dbReference>
<sequence>MPPTAHFLRETQNKTVFANDAIKQVFTKIKENRWWKLSSSKSSSKKVEVKPVFNDIEDVLETPEELSHKAGPETCTPKPPEKTRENKTDVANDAPNQDATKIKEKRWWKLSSLKKVEVKPVFNDTEDGLETPEELSHKAGPETCTPKPPENTRENGNNNPDAVADIENEKPTRTEGKKWWFIFSSKTKITKTISGDTRQQRDGQKKKKWWKIFSSKTKKTKTISDDTRHQRDVQKKKKWWKPTKFIKHRTTSRNDENLEMNDPKLPAPEVIMDTVIASPTIVEQNKLLTKHLESANNSASLKLENLYGNLSETKVDREFQEPPANPNYRYDPYPNLLHLFPYEIRLKINGLPVDMFVDSGSPESFISKRIWTMMGKPKLERCKNLYVGLLEGSVLRFKGQFIADVQYGKNTFKLPLLVTRGSNSYSKSHTLFFNSHLLGRRWLCSINLDWNRYFNPESTYLREETEAQRKLTQELKSSCNSQSYRINVSMNSAPIQMEVNSWCMRSYISQDVWEKLGKPKLLSHIKFYKSSKGQCLVDVKFSGHRRLLPVIVLERNKHDNSHAVIGVDWFQALPLDLNSIFGTIQYCKTRSDIRQAKKREVNKKTPFPDPKERCQLCEHIWDPILIPEDNLDRKENVPAMLNVNQTEAIILKKRPSFVFKINGVDLLMEMHSGIHHSFVTRNKWKELGKPSLEPIKFGVIGPFSIHTTMLMGTFMADVQYGQWMSRLLLVVANVSNYEWPNVMGRCWLSSLNVDWNKVINPFSVDFREETESMKKLALESKTSFSQNFTIKVNVEGVGIEMIVDSGTKISAIGRSVWKALGKPKLEKIKLVYITPNGRKTGVKGKCFVNVEYSGQKCVLPLNVFPRRKCTNSIALIGVNWFHLLRIDFNSLFERFDIAKRETDEQTKNAKKVPQIHRRQSV</sequence>
<feature type="region of interest" description="Disordered" evidence="1">
    <location>
        <begin position="61"/>
        <end position="102"/>
    </location>
</feature>
<gene>
    <name evidence="2" type="ORF">OUZ56_009104</name>
</gene>
<comment type="caution">
    <text evidence="2">The sequence shown here is derived from an EMBL/GenBank/DDBJ whole genome shotgun (WGS) entry which is preliminary data.</text>
</comment>
<evidence type="ECO:0000313" key="2">
    <source>
        <dbReference type="EMBL" id="KAK4023705.1"/>
    </source>
</evidence>
<dbReference type="Proteomes" id="UP001234178">
    <property type="component" value="Unassembled WGS sequence"/>
</dbReference>